<dbReference type="EMBL" id="VSWC01000170">
    <property type="protein sequence ID" value="KAA1071561.1"/>
    <property type="molecule type" value="Genomic_DNA"/>
</dbReference>
<comment type="caution">
    <text evidence="3">The sequence shown here is derived from an EMBL/GenBank/DDBJ whole genome shotgun (WGS) entry which is preliminary data.</text>
</comment>
<dbReference type="Proteomes" id="UP000325313">
    <property type="component" value="Unassembled WGS sequence"/>
</dbReference>
<name>A0A5B0LQE6_PUCGR</name>
<organism evidence="3 6">
    <name type="scientific">Puccinia graminis f. sp. tritici</name>
    <dbReference type="NCBI Taxonomy" id="56615"/>
    <lineage>
        <taxon>Eukaryota</taxon>
        <taxon>Fungi</taxon>
        <taxon>Dikarya</taxon>
        <taxon>Basidiomycota</taxon>
        <taxon>Pucciniomycotina</taxon>
        <taxon>Pucciniomycetes</taxon>
        <taxon>Pucciniales</taxon>
        <taxon>Pucciniaceae</taxon>
        <taxon>Puccinia</taxon>
    </lineage>
</organism>
<feature type="signal peptide" evidence="2">
    <location>
        <begin position="1"/>
        <end position="21"/>
    </location>
</feature>
<proteinExistence type="predicted"/>
<dbReference type="EMBL" id="VDEP01000507">
    <property type="protein sequence ID" value="KAA1067207.1"/>
    <property type="molecule type" value="Genomic_DNA"/>
</dbReference>
<feature type="compositionally biased region" description="Polar residues" evidence="1">
    <location>
        <begin position="32"/>
        <end position="42"/>
    </location>
</feature>
<evidence type="ECO:0000313" key="4">
    <source>
        <dbReference type="EMBL" id="KAA1071561.1"/>
    </source>
</evidence>
<dbReference type="Proteomes" id="UP000324748">
    <property type="component" value="Unassembled WGS sequence"/>
</dbReference>
<reference evidence="5 6" key="1">
    <citation type="submission" date="2019-05" db="EMBL/GenBank/DDBJ databases">
        <title>Emergence of the Ug99 lineage of the wheat stem rust pathogen through somatic hybridization.</title>
        <authorList>
            <person name="Li F."/>
            <person name="Upadhyaya N.M."/>
            <person name="Sperschneider J."/>
            <person name="Matny O."/>
            <person name="Nguyen-Phuc H."/>
            <person name="Mago R."/>
            <person name="Raley C."/>
            <person name="Miller M.E."/>
            <person name="Silverstein K.A.T."/>
            <person name="Henningsen E."/>
            <person name="Hirsch C.D."/>
            <person name="Visser B."/>
            <person name="Pretorius Z.A."/>
            <person name="Steffenson B.J."/>
            <person name="Schwessinger B."/>
            <person name="Dodds P.N."/>
            <person name="Figueroa M."/>
        </authorList>
    </citation>
    <scope>NUCLEOTIDE SEQUENCE [LARGE SCALE GENOMIC DNA]</scope>
    <source>
        <strain evidence="4">21-0</strain>
        <strain evidence="3 6">Ug99</strain>
    </source>
</reference>
<feature type="compositionally biased region" description="Low complexity" evidence="1">
    <location>
        <begin position="69"/>
        <end position="85"/>
    </location>
</feature>
<evidence type="ECO:0000313" key="3">
    <source>
        <dbReference type="EMBL" id="KAA1067207.1"/>
    </source>
</evidence>
<evidence type="ECO:0000256" key="2">
    <source>
        <dbReference type="SAM" id="SignalP"/>
    </source>
</evidence>
<feature type="compositionally biased region" description="Basic and acidic residues" evidence="1">
    <location>
        <begin position="46"/>
        <end position="57"/>
    </location>
</feature>
<evidence type="ECO:0000313" key="5">
    <source>
        <dbReference type="Proteomes" id="UP000324748"/>
    </source>
</evidence>
<evidence type="ECO:0000313" key="6">
    <source>
        <dbReference type="Proteomes" id="UP000325313"/>
    </source>
</evidence>
<protein>
    <submittedName>
        <fullName evidence="3">Uncharacterized protein</fullName>
    </submittedName>
</protein>
<evidence type="ECO:0000256" key="1">
    <source>
        <dbReference type="SAM" id="MobiDB-lite"/>
    </source>
</evidence>
<keyword evidence="2" id="KW-0732">Signal</keyword>
<gene>
    <name evidence="4" type="ORF">PGT21_011667</name>
    <name evidence="3" type="ORF">PGTUg99_026830</name>
</gene>
<feature type="region of interest" description="Disordered" evidence="1">
    <location>
        <begin position="32"/>
        <end position="111"/>
    </location>
</feature>
<keyword evidence="5" id="KW-1185">Reference proteome</keyword>
<accession>A0A5B0LQE6</accession>
<feature type="chain" id="PRO_5036137024" evidence="2">
    <location>
        <begin position="22"/>
        <end position="141"/>
    </location>
</feature>
<sequence>MFIRLVICVLGLSALIQPTICLPVSTTTRSIHSAASQGSSDGQPDLSRREAPGDPETKYVPLGERGSPSNGYYGSASDSYGDYNSPPRKSYSAPDADGPPKKNPDEENEGVLNALLGGPVKLLGLDGSGGGLLGNLLSSGH</sequence>
<dbReference type="AlphaFoldDB" id="A0A5B0LQE6"/>